<feature type="transmembrane region" description="Helical" evidence="1">
    <location>
        <begin position="108"/>
        <end position="133"/>
    </location>
</feature>
<keyword evidence="1" id="KW-0472">Membrane</keyword>
<feature type="transmembrane region" description="Helical" evidence="1">
    <location>
        <begin position="165"/>
        <end position="183"/>
    </location>
</feature>
<sequence>MPAKRSSRKSEKSFTRPLSRWDDLRPAWQHAICLGFLLILPLFHYSDVIIGDQRFFSPDIIQWRASAESVIQHREQYGEEPLWAENMFSGMPAFIVSYMRTVPHADVIFSWLVTIFPAAALWVMLVGIYLFLLRLKLHPLAAVTGAVILGLTTYMPIIVGAGHNAKVYALAFIPWMFYGYMLLTRSRHWLLGLAVFALAANLEFRAGHPQVTYIFLYLFFIWWVYDTIRAYRSKTLPAWMRKTGLIAAAALLALAANIQPYWSIYEYSPYSIRGGSDAEERSGLALDYAMAWSHGWFELTTLAVPGIMGGSSAEGLYWGPKIMTSGPHYLGALAIMLVLLALFKVKSGLKWVFLSGAVLSALFALGEHFMAFNALFFDYMPLFNKFRAPEKWLMLTTFSLGMLAALGANWLFQTERSGEITRLKDALWPSAAALGIGLILFFAAANQLSFTKEGERQLIMNQIAQANQVDVNDPRVADVAGQILAEFRLDRQDLALGDTTRFLLYTAAGIGLLAAFTAAKLPAYLVIVLMIALLTADLSSVGQRYIPAESKMDQFITQEDFLERQRRPFHTFIQQEQQSRDYPYRVFPIDQNPFNNAIPAYFFPSVGGYTGAKLNRYQDAIDNAFFVPPGLNFGLLDMLNVRYITASADFQFPEFPVVFEDESGVVMENRGVLPKVFVPANIKAVDRPAEALEFISAPFFSADIRSVIEKSEDELLPHRADPRADFTITQYNAREISFSMTRTEPGYIAISEMFYPAGWRAYVNGEEQPIYAMNFLLRGLHLTAGEHDVQLVFEPRSHYLGSVLSWIFNIVIMVLLGLGIFRVKATAASSGTKVNSAAGGGQDRS</sequence>
<proteinExistence type="predicted"/>
<protein>
    <recommendedName>
        <fullName evidence="4">Membrane protein YfhO</fullName>
    </recommendedName>
</protein>
<dbReference type="EMBL" id="CP027806">
    <property type="protein sequence ID" value="AXJ01955.1"/>
    <property type="molecule type" value="Genomic_DNA"/>
</dbReference>
<feature type="transmembrane region" description="Helical" evidence="1">
    <location>
        <begin position="243"/>
        <end position="262"/>
    </location>
</feature>
<feature type="transmembrane region" description="Helical" evidence="1">
    <location>
        <begin position="213"/>
        <end position="231"/>
    </location>
</feature>
<dbReference type="Pfam" id="PF09586">
    <property type="entry name" value="YfhO"/>
    <property type="match status" value="1"/>
</dbReference>
<dbReference type="PANTHER" id="PTHR38454:SF1">
    <property type="entry name" value="INTEGRAL MEMBRANE PROTEIN"/>
    <property type="match status" value="1"/>
</dbReference>
<gene>
    <name evidence="2" type="ORF">CYPRO_2714</name>
</gene>
<name>A0A345UNA3_9BACT</name>
<keyword evidence="3" id="KW-1185">Reference proteome</keyword>
<feature type="transmembrane region" description="Helical" evidence="1">
    <location>
        <begin position="329"/>
        <end position="345"/>
    </location>
</feature>
<dbReference type="RefSeq" id="WP_164682788.1">
    <property type="nucleotide sequence ID" value="NZ_CP027806.1"/>
</dbReference>
<dbReference type="KEGG" id="cprv:CYPRO_2714"/>
<organism evidence="2 3">
    <name type="scientific">Cyclonatronum proteinivorum</name>
    <dbReference type="NCBI Taxonomy" id="1457365"/>
    <lineage>
        <taxon>Bacteria</taxon>
        <taxon>Pseudomonadati</taxon>
        <taxon>Balneolota</taxon>
        <taxon>Balneolia</taxon>
        <taxon>Balneolales</taxon>
        <taxon>Cyclonatronaceae</taxon>
        <taxon>Cyclonatronum</taxon>
    </lineage>
</organism>
<feature type="transmembrane region" description="Helical" evidence="1">
    <location>
        <begin position="140"/>
        <end position="159"/>
    </location>
</feature>
<feature type="transmembrane region" description="Helical" evidence="1">
    <location>
        <begin position="432"/>
        <end position="450"/>
    </location>
</feature>
<feature type="transmembrane region" description="Helical" evidence="1">
    <location>
        <begin position="799"/>
        <end position="821"/>
    </location>
</feature>
<evidence type="ECO:0000313" key="3">
    <source>
        <dbReference type="Proteomes" id="UP000254808"/>
    </source>
</evidence>
<accession>A0A345UNA3</accession>
<reference evidence="2 3" key="1">
    <citation type="submission" date="2018-03" db="EMBL/GenBank/DDBJ databases">
        <title>Phenotypic and genomic properties of Cyclonatronum proteinivorum gen. nov., sp. nov., a haloalkaliphilic bacteroidete from soda lakes possessing Na+-translocating rhodopsin.</title>
        <authorList>
            <person name="Toshchakov S.V."/>
            <person name="Korzhenkov A."/>
            <person name="Samarov N.I."/>
            <person name="Kublanov I.V."/>
            <person name="Muntyan M.S."/>
            <person name="Sorokin D.Y."/>
        </authorList>
    </citation>
    <scope>NUCLEOTIDE SEQUENCE [LARGE SCALE GENOMIC DNA]</scope>
    <source>
        <strain evidence="2 3">Omega</strain>
    </source>
</reference>
<dbReference type="AlphaFoldDB" id="A0A345UNA3"/>
<keyword evidence="1" id="KW-0812">Transmembrane</keyword>
<feature type="transmembrane region" description="Helical" evidence="1">
    <location>
        <begin position="392"/>
        <end position="412"/>
    </location>
</feature>
<evidence type="ECO:0000313" key="2">
    <source>
        <dbReference type="EMBL" id="AXJ01955.1"/>
    </source>
</evidence>
<keyword evidence="1" id="KW-1133">Transmembrane helix</keyword>
<evidence type="ECO:0000256" key="1">
    <source>
        <dbReference type="SAM" id="Phobius"/>
    </source>
</evidence>
<dbReference type="InterPro" id="IPR018580">
    <property type="entry name" value="Uncharacterised_YfhO"/>
</dbReference>
<evidence type="ECO:0008006" key="4">
    <source>
        <dbReference type="Google" id="ProtNLM"/>
    </source>
</evidence>
<feature type="transmembrane region" description="Helical" evidence="1">
    <location>
        <begin position="351"/>
        <end position="380"/>
    </location>
</feature>
<dbReference type="Proteomes" id="UP000254808">
    <property type="component" value="Chromosome"/>
</dbReference>
<dbReference type="PANTHER" id="PTHR38454">
    <property type="entry name" value="INTEGRAL MEMBRANE PROTEIN-RELATED"/>
    <property type="match status" value="1"/>
</dbReference>